<dbReference type="EMBL" id="KZ293651">
    <property type="protein sequence ID" value="PBK96099.1"/>
    <property type="molecule type" value="Genomic_DNA"/>
</dbReference>
<proteinExistence type="predicted"/>
<gene>
    <name evidence="2" type="ORF">ARMGADRAFT_758305</name>
</gene>
<dbReference type="InParanoid" id="A0A2H3DLL6"/>
<protein>
    <submittedName>
        <fullName evidence="2">Uncharacterized protein</fullName>
    </submittedName>
</protein>
<name>A0A2H3DLL6_ARMGA</name>
<dbReference type="AlphaFoldDB" id="A0A2H3DLL6"/>
<dbReference type="Proteomes" id="UP000217790">
    <property type="component" value="Unassembled WGS sequence"/>
</dbReference>
<organism evidence="2 3">
    <name type="scientific">Armillaria gallica</name>
    <name type="common">Bulbous honey fungus</name>
    <name type="synonym">Armillaria bulbosa</name>
    <dbReference type="NCBI Taxonomy" id="47427"/>
    <lineage>
        <taxon>Eukaryota</taxon>
        <taxon>Fungi</taxon>
        <taxon>Dikarya</taxon>
        <taxon>Basidiomycota</taxon>
        <taxon>Agaricomycotina</taxon>
        <taxon>Agaricomycetes</taxon>
        <taxon>Agaricomycetidae</taxon>
        <taxon>Agaricales</taxon>
        <taxon>Marasmiineae</taxon>
        <taxon>Physalacriaceae</taxon>
        <taxon>Armillaria</taxon>
    </lineage>
</organism>
<evidence type="ECO:0000313" key="3">
    <source>
        <dbReference type="Proteomes" id="UP000217790"/>
    </source>
</evidence>
<feature type="region of interest" description="Disordered" evidence="1">
    <location>
        <begin position="38"/>
        <end position="124"/>
    </location>
</feature>
<keyword evidence="3" id="KW-1185">Reference proteome</keyword>
<accession>A0A2H3DLL6</accession>
<reference evidence="3" key="1">
    <citation type="journal article" date="2017" name="Nat. Ecol. Evol.">
        <title>Genome expansion and lineage-specific genetic innovations in the forest pathogenic fungi Armillaria.</title>
        <authorList>
            <person name="Sipos G."/>
            <person name="Prasanna A.N."/>
            <person name="Walter M.C."/>
            <person name="O'Connor E."/>
            <person name="Balint B."/>
            <person name="Krizsan K."/>
            <person name="Kiss B."/>
            <person name="Hess J."/>
            <person name="Varga T."/>
            <person name="Slot J."/>
            <person name="Riley R."/>
            <person name="Boka B."/>
            <person name="Rigling D."/>
            <person name="Barry K."/>
            <person name="Lee J."/>
            <person name="Mihaltcheva S."/>
            <person name="LaButti K."/>
            <person name="Lipzen A."/>
            <person name="Waldron R."/>
            <person name="Moloney N.M."/>
            <person name="Sperisen C."/>
            <person name="Kredics L."/>
            <person name="Vagvoelgyi C."/>
            <person name="Patrignani A."/>
            <person name="Fitzpatrick D."/>
            <person name="Nagy I."/>
            <person name="Doyle S."/>
            <person name="Anderson J.B."/>
            <person name="Grigoriev I.V."/>
            <person name="Gueldener U."/>
            <person name="Muensterkoetter M."/>
            <person name="Nagy L.G."/>
        </authorList>
    </citation>
    <scope>NUCLEOTIDE SEQUENCE [LARGE SCALE GENOMIC DNA]</scope>
    <source>
        <strain evidence="3">Ar21-2</strain>
    </source>
</reference>
<evidence type="ECO:0000313" key="2">
    <source>
        <dbReference type="EMBL" id="PBK96099.1"/>
    </source>
</evidence>
<sequence>MAELYRESNDVYCTQTLRDFYLSLGTYVPTDNDRTSISDLPSWYSKSKGAPMTRPAELESERQSRGKLQLHAPLTQETSLAHLSESSTLRSHSRSETRSCRSSSTHIRGGDWSSEYDNKPSRGRRLSYSEKMNGLCYEQAVESPWWEECGKMERKWLRQHRLPVRCLPAGN</sequence>
<evidence type="ECO:0000256" key="1">
    <source>
        <dbReference type="SAM" id="MobiDB-lite"/>
    </source>
</evidence>